<evidence type="ECO:0000256" key="1">
    <source>
        <dbReference type="ARBA" id="ARBA00004651"/>
    </source>
</evidence>
<evidence type="ECO:0000256" key="2">
    <source>
        <dbReference type="ARBA" id="ARBA00022475"/>
    </source>
</evidence>
<dbReference type="PANTHER" id="PTHR30213">
    <property type="entry name" value="INNER MEMBRANE PROTEIN YHJD"/>
    <property type="match status" value="1"/>
</dbReference>
<reference evidence="8 9" key="1">
    <citation type="submission" date="2013-04" db="EMBL/GenBank/DDBJ databases">
        <title>Gluconobacter oxydans NBRC 3293 whole genome sequence.</title>
        <authorList>
            <person name="Matsutani M."/>
            <person name="Yakushi T."/>
            <person name="Matsushita K."/>
        </authorList>
    </citation>
    <scope>NUCLEOTIDE SEQUENCE [LARGE SCALE GENOMIC DNA]</scope>
    <source>
        <strain evidence="8 9">NBRC 3293</strain>
    </source>
</reference>
<dbReference type="EMBL" id="BARJ01000002">
    <property type="protein sequence ID" value="GEM15719.1"/>
    <property type="molecule type" value="Genomic_DNA"/>
</dbReference>
<comment type="subcellular location">
    <subcellularLocation>
        <location evidence="1">Cell membrane</location>
        <topology evidence="1">Multi-pass membrane protein</topology>
    </subcellularLocation>
</comment>
<feature type="transmembrane region" description="Helical" evidence="7">
    <location>
        <begin position="289"/>
        <end position="319"/>
    </location>
</feature>
<dbReference type="AlphaFoldDB" id="A0A829X1Y5"/>
<evidence type="ECO:0000313" key="9">
    <source>
        <dbReference type="Proteomes" id="UP000484858"/>
    </source>
</evidence>
<feature type="region of interest" description="Disordered" evidence="6">
    <location>
        <begin position="40"/>
        <end position="105"/>
    </location>
</feature>
<keyword evidence="3 7" id="KW-0812">Transmembrane</keyword>
<dbReference type="Pfam" id="PF03631">
    <property type="entry name" value="Virul_fac_BrkB"/>
    <property type="match status" value="1"/>
</dbReference>
<proteinExistence type="predicted"/>
<dbReference type="Proteomes" id="UP000484858">
    <property type="component" value="Unassembled WGS sequence"/>
</dbReference>
<evidence type="ECO:0000256" key="7">
    <source>
        <dbReference type="SAM" id="Phobius"/>
    </source>
</evidence>
<feature type="transmembrane region" description="Helical" evidence="7">
    <location>
        <begin position="137"/>
        <end position="159"/>
    </location>
</feature>
<dbReference type="InterPro" id="IPR017039">
    <property type="entry name" value="Virul_fac_BrkB"/>
</dbReference>
<organism evidence="8 9">
    <name type="scientific">Gluconobacter oxydans NBRC 3293</name>
    <dbReference type="NCBI Taxonomy" id="1315969"/>
    <lineage>
        <taxon>Bacteria</taxon>
        <taxon>Pseudomonadati</taxon>
        <taxon>Pseudomonadota</taxon>
        <taxon>Alphaproteobacteria</taxon>
        <taxon>Acetobacterales</taxon>
        <taxon>Acetobacteraceae</taxon>
        <taxon>Gluconobacter</taxon>
    </lineage>
</organism>
<dbReference type="PANTHER" id="PTHR30213:SF0">
    <property type="entry name" value="UPF0761 MEMBRANE PROTEIN YIHY"/>
    <property type="match status" value="1"/>
</dbReference>
<evidence type="ECO:0000256" key="6">
    <source>
        <dbReference type="SAM" id="MobiDB-lite"/>
    </source>
</evidence>
<feature type="transmembrane region" description="Helical" evidence="7">
    <location>
        <begin position="331"/>
        <end position="355"/>
    </location>
</feature>
<protein>
    <submittedName>
        <fullName evidence="8">T-RNA-processing ribonuclease BN</fullName>
    </submittedName>
</protein>
<dbReference type="NCBIfam" id="TIGR00765">
    <property type="entry name" value="yihY_not_rbn"/>
    <property type="match status" value="1"/>
</dbReference>
<keyword evidence="4 7" id="KW-1133">Transmembrane helix</keyword>
<dbReference type="GO" id="GO:0005886">
    <property type="term" value="C:plasma membrane"/>
    <property type="evidence" value="ECO:0007669"/>
    <property type="project" value="UniProtKB-SubCell"/>
</dbReference>
<feature type="transmembrane region" description="Helical" evidence="7">
    <location>
        <begin position="367"/>
        <end position="388"/>
    </location>
</feature>
<feature type="transmembrane region" description="Helical" evidence="7">
    <location>
        <begin position="199"/>
        <end position="222"/>
    </location>
</feature>
<comment type="caution">
    <text evidence="8">The sequence shown here is derived from an EMBL/GenBank/DDBJ whole genome shotgun (WGS) entry which is preliminary data.</text>
</comment>
<accession>A0A829X1Y5</accession>
<keyword evidence="2" id="KW-1003">Cell membrane</keyword>
<feature type="compositionally biased region" description="Low complexity" evidence="6">
    <location>
        <begin position="83"/>
        <end position="105"/>
    </location>
</feature>
<feature type="compositionally biased region" description="Polar residues" evidence="6">
    <location>
        <begin position="67"/>
        <end position="77"/>
    </location>
</feature>
<evidence type="ECO:0000256" key="5">
    <source>
        <dbReference type="ARBA" id="ARBA00023136"/>
    </source>
</evidence>
<sequence>MHCDGFANIGELNQGEFGTLKASSASVLAHVVQSGLFVTNTPGRSGKDAKTAAPNRKLPRTPCVSLTPESATLSGSRTVPGHAVPSEAGHAPAAAGTAEPDAAPSPDRLHHAAWRVIAKHLFAEVGSSQTSLSAAGCAFYATLSLFPAISSLISLYGLAFDLQTVEPQLEVLRHLLPPSAYDLIGDRIHELISQPHSSLTIGLIFSLAVALWSASASTKSILSALNMAYNAQETRSFLKFQAIALSTTLTAILGAALTLALMVAAPALVDYLPRHVSFLSDPPFPVDLLLSYGAPMVVHTLAPLLMLLFVFIAVTLLYRFAPCRVHTQWRWIFPGSALATILWVITSLGFSWYVAHFASYGATYGPLGAVAAIMMWFFVSAYVVLFGAELNASLEARAGQSQEVPPQTGAA</sequence>
<feature type="transmembrane region" description="Helical" evidence="7">
    <location>
        <begin position="243"/>
        <end position="269"/>
    </location>
</feature>
<evidence type="ECO:0000256" key="3">
    <source>
        <dbReference type="ARBA" id="ARBA00022692"/>
    </source>
</evidence>
<name>A0A829X1Y5_GLUOY</name>
<evidence type="ECO:0000256" key="4">
    <source>
        <dbReference type="ARBA" id="ARBA00022989"/>
    </source>
</evidence>
<gene>
    <name evidence="8" type="ORF">NBRC3293_0216</name>
</gene>
<evidence type="ECO:0000313" key="8">
    <source>
        <dbReference type="EMBL" id="GEM15719.1"/>
    </source>
</evidence>
<keyword evidence="5 7" id="KW-0472">Membrane</keyword>